<proteinExistence type="predicted"/>
<organism evidence="6 7">
    <name type="scientific">Georgenia deserti</name>
    <dbReference type="NCBI Taxonomy" id="2093781"/>
    <lineage>
        <taxon>Bacteria</taxon>
        <taxon>Bacillati</taxon>
        <taxon>Actinomycetota</taxon>
        <taxon>Actinomycetes</taxon>
        <taxon>Micrococcales</taxon>
        <taxon>Bogoriellaceae</taxon>
        <taxon>Georgenia</taxon>
    </lineage>
</organism>
<evidence type="ECO:0000256" key="4">
    <source>
        <dbReference type="PROSITE-ProRule" id="PRU00335"/>
    </source>
</evidence>
<dbReference type="Gene3D" id="1.10.357.10">
    <property type="entry name" value="Tetracycline Repressor, domain 2"/>
    <property type="match status" value="1"/>
</dbReference>
<dbReference type="Pfam" id="PF16859">
    <property type="entry name" value="TetR_C_11"/>
    <property type="match status" value="1"/>
</dbReference>
<dbReference type="InterPro" id="IPR009057">
    <property type="entry name" value="Homeodomain-like_sf"/>
</dbReference>
<dbReference type="PROSITE" id="PS50977">
    <property type="entry name" value="HTH_TETR_2"/>
    <property type="match status" value="1"/>
</dbReference>
<dbReference type="EMBL" id="JBHUEE010000002">
    <property type="protein sequence ID" value="MFD1717094.1"/>
    <property type="molecule type" value="Genomic_DNA"/>
</dbReference>
<dbReference type="Pfam" id="PF00440">
    <property type="entry name" value="TetR_N"/>
    <property type="match status" value="1"/>
</dbReference>
<evidence type="ECO:0000256" key="2">
    <source>
        <dbReference type="ARBA" id="ARBA00023125"/>
    </source>
</evidence>
<evidence type="ECO:0000256" key="3">
    <source>
        <dbReference type="ARBA" id="ARBA00023163"/>
    </source>
</evidence>
<dbReference type="InterPro" id="IPR050109">
    <property type="entry name" value="HTH-type_TetR-like_transc_reg"/>
</dbReference>
<accession>A0ABW4L1S0</accession>
<dbReference type="InterPro" id="IPR001647">
    <property type="entry name" value="HTH_TetR"/>
</dbReference>
<keyword evidence="2 4" id="KW-0238">DNA-binding</keyword>
<name>A0ABW4L1S0_9MICO</name>
<reference evidence="7" key="1">
    <citation type="journal article" date="2019" name="Int. J. Syst. Evol. Microbiol.">
        <title>The Global Catalogue of Microorganisms (GCM) 10K type strain sequencing project: providing services to taxonomists for standard genome sequencing and annotation.</title>
        <authorList>
            <consortium name="The Broad Institute Genomics Platform"/>
            <consortium name="The Broad Institute Genome Sequencing Center for Infectious Disease"/>
            <person name="Wu L."/>
            <person name="Ma J."/>
        </authorList>
    </citation>
    <scope>NUCLEOTIDE SEQUENCE [LARGE SCALE GENOMIC DNA]</scope>
    <source>
        <strain evidence="7">JCM 17130</strain>
    </source>
</reference>
<protein>
    <submittedName>
        <fullName evidence="6">TetR/AcrR family transcriptional regulator</fullName>
    </submittedName>
</protein>
<comment type="caution">
    <text evidence="6">The sequence shown here is derived from an EMBL/GenBank/DDBJ whole genome shotgun (WGS) entry which is preliminary data.</text>
</comment>
<dbReference type="PANTHER" id="PTHR30055">
    <property type="entry name" value="HTH-TYPE TRANSCRIPTIONAL REGULATOR RUTR"/>
    <property type="match status" value="1"/>
</dbReference>
<dbReference type="InterPro" id="IPR011075">
    <property type="entry name" value="TetR_C"/>
</dbReference>
<dbReference type="PANTHER" id="PTHR30055:SF148">
    <property type="entry name" value="TETR-FAMILY TRANSCRIPTIONAL REGULATOR"/>
    <property type="match status" value="1"/>
</dbReference>
<feature type="DNA-binding region" description="H-T-H motif" evidence="4">
    <location>
        <begin position="37"/>
        <end position="56"/>
    </location>
</feature>
<dbReference type="Gene3D" id="1.10.10.60">
    <property type="entry name" value="Homeodomain-like"/>
    <property type="match status" value="1"/>
</dbReference>
<sequence>MTRVRQGGGRPRESRIDAAVLAAARELLAEVGYAGVTMDATAARAGTSKAAIYRRFRSKAELMFAAAVHRGEVTPPPDTGSLRGDLLALARTIRDAMSSPAAREVAPQVLTEIRRSPAVSDRLREVFVTSERSEIETVLDRAVGRGELMRRPDIATVHRILGGALFFGVFVVDEDVGERELHQLVAVLSAGVVAEVSPHLRAHSPDI</sequence>
<feature type="domain" description="HTH tetR-type" evidence="5">
    <location>
        <begin position="14"/>
        <end position="74"/>
    </location>
</feature>
<evidence type="ECO:0000256" key="1">
    <source>
        <dbReference type="ARBA" id="ARBA00023015"/>
    </source>
</evidence>
<dbReference type="SUPFAM" id="SSF48498">
    <property type="entry name" value="Tetracyclin repressor-like, C-terminal domain"/>
    <property type="match status" value="1"/>
</dbReference>
<evidence type="ECO:0000313" key="7">
    <source>
        <dbReference type="Proteomes" id="UP001597277"/>
    </source>
</evidence>
<dbReference type="InterPro" id="IPR036271">
    <property type="entry name" value="Tet_transcr_reg_TetR-rel_C_sf"/>
</dbReference>
<keyword evidence="7" id="KW-1185">Reference proteome</keyword>
<dbReference type="PRINTS" id="PR00455">
    <property type="entry name" value="HTHTETR"/>
</dbReference>
<gene>
    <name evidence="6" type="ORF">ACFSE6_04560</name>
</gene>
<dbReference type="SUPFAM" id="SSF46689">
    <property type="entry name" value="Homeodomain-like"/>
    <property type="match status" value="1"/>
</dbReference>
<keyword evidence="3" id="KW-0804">Transcription</keyword>
<evidence type="ECO:0000259" key="5">
    <source>
        <dbReference type="PROSITE" id="PS50977"/>
    </source>
</evidence>
<dbReference type="RefSeq" id="WP_388002662.1">
    <property type="nucleotide sequence ID" value="NZ_JBHUEE010000002.1"/>
</dbReference>
<keyword evidence="1" id="KW-0805">Transcription regulation</keyword>
<dbReference type="Proteomes" id="UP001597277">
    <property type="component" value="Unassembled WGS sequence"/>
</dbReference>
<evidence type="ECO:0000313" key="6">
    <source>
        <dbReference type="EMBL" id="MFD1717094.1"/>
    </source>
</evidence>